<dbReference type="Proteomes" id="UP000029120">
    <property type="component" value="Chromosome 8"/>
</dbReference>
<evidence type="ECO:0000313" key="2">
    <source>
        <dbReference type="Proteomes" id="UP000029120"/>
    </source>
</evidence>
<dbReference type="AlphaFoldDB" id="A0A087GAH6"/>
<organism evidence="1 2">
    <name type="scientific">Arabis alpina</name>
    <name type="common">Alpine rock-cress</name>
    <dbReference type="NCBI Taxonomy" id="50452"/>
    <lineage>
        <taxon>Eukaryota</taxon>
        <taxon>Viridiplantae</taxon>
        <taxon>Streptophyta</taxon>
        <taxon>Embryophyta</taxon>
        <taxon>Tracheophyta</taxon>
        <taxon>Spermatophyta</taxon>
        <taxon>Magnoliopsida</taxon>
        <taxon>eudicotyledons</taxon>
        <taxon>Gunneridae</taxon>
        <taxon>Pentapetalae</taxon>
        <taxon>rosids</taxon>
        <taxon>malvids</taxon>
        <taxon>Brassicales</taxon>
        <taxon>Brassicaceae</taxon>
        <taxon>Arabideae</taxon>
        <taxon>Arabis</taxon>
    </lineage>
</organism>
<dbReference type="OrthoDB" id="1918704at2759"/>
<name>A0A087GAH6_ARAAL</name>
<protein>
    <submittedName>
        <fullName evidence="1">Uncharacterized protein</fullName>
    </submittedName>
</protein>
<proteinExistence type="predicted"/>
<accession>A0A087GAH6</accession>
<dbReference type="Gramene" id="KFK26878">
    <property type="protein sequence ID" value="KFK26878"/>
    <property type="gene ID" value="AALP_AA8G305100"/>
</dbReference>
<gene>
    <name evidence="1" type="ordered locus">AALP_Aa8g305100</name>
</gene>
<keyword evidence="2" id="KW-1185">Reference proteome</keyword>
<reference evidence="2" key="1">
    <citation type="journal article" date="2015" name="Nat. Plants">
        <title>Genome expansion of Arabis alpina linked with retrotransposition and reduced symmetric DNA methylation.</title>
        <authorList>
            <person name="Willing E.M."/>
            <person name="Rawat V."/>
            <person name="Mandakova T."/>
            <person name="Maumus F."/>
            <person name="James G.V."/>
            <person name="Nordstroem K.J."/>
            <person name="Becker C."/>
            <person name="Warthmann N."/>
            <person name="Chica C."/>
            <person name="Szarzynska B."/>
            <person name="Zytnicki M."/>
            <person name="Albani M.C."/>
            <person name="Kiefer C."/>
            <person name="Bergonzi S."/>
            <person name="Castaings L."/>
            <person name="Mateos J.L."/>
            <person name="Berns M.C."/>
            <person name="Bujdoso N."/>
            <person name="Piofczyk T."/>
            <person name="de Lorenzo L."/>
            <person name="Barrero-Sicilia C."/>
            <person name="Mateos I."/>
            <person name="Piednoel M."/>
            <person name="Hagmann J."/>
            <person name="Chen-Min-Tao R."/>
            <person name="Iglesias-Fernandez R."/>
            <person name="Schuster S.C."/>
            <person name="Alonso-Blanco C."/>
            <person name="Roudier F."/>
            <person name="Carbonero P."/>
            <person name="Paz-Ares J."/>
            <person name="Davis S.J."/>
            <person name="Pecinka A."/>
            <person name="Quesneville H."/>
            <person name="Colot V."/>
            <person name="Lysak M.A."/>
            <person name="Weigel D."/>
            <person name="Coupland G."/>
            <person name="Schneeberger K."/>
        </authorList>
    </citation>
    <scope>NUCLEOTIDE SEQUENCE [LARGE SCALE GENOMIC DNA]</scope>
    <source>
        <strain evidence="2">cv. Pajares</strain>
    </source>
</reference>
<sequence length="44" mass="5097">MRLPQDLNNTEIIKKRSYLVNPRARQEIIAATSFNLNPLPSFII</sequence>
<evidence type="ECO:0000313" key="1">
    <source>
        <dbReference type="EMBL" id="KFK26878.1"/>
    </source>
</evidence>
<dbReference type="EMBL" id="CM002876">
    <property type="protein sequence ID" value="KFK26878.1"/>
    <property type="molecule type" value="Genomic_DNA"/>
</dbReference>